<sequence>MTEEELISLYPRLYHMAHDGAWQAIQQHGLLSASALLDLYKIDGDERYALESQRRPDSVSLKSKNLLGAVIRDQKPMQDHLLQRCLKDGLTPKDWYEILNSRSFFWLSAARIWRLLKAKAYRGAPQTVLTIDTAGLVAAHRDRIWLSPINSGSTLFNPQPRGNGTFQRVAEFPFHDRSKSRSKENNVVELVIDHSVPNLIEHVLAVHRVEGEKVLGEIWRSDRATNADRP</sequence>
<comment type="caution">
    <text evidence="1">The sequence shown here is derived from an EMBL/GenBank/DDBJ whole genome shotgun (WGS) entry which is preliminary data.</text>
</comment>
<proteinExistence type="predicted"/>
<dbReference type="EMBL" id="PIQN01000038">
    <property type="protein sequence ID" value="PKA38898.1"/>
    <property type="molecule type" value="Genomic_DNA"/>
</dbReference>
<dbReference type="Proteomes" id="UP000232164">
    <property type="component" value="Unassembled WGS sequence"/>
</dbReference>
<evidence type="ECO:0000313" key="1">
    <source>
        <dbReference type="EMBL" id="PKA38898.1"/>
    </source>
</evidence>
<evidence type="ECO:0000313" key="2">
    <source>
        <dbReference type="Proteomes" id="UP000232164"/>
    </source>
</evidence>
<dbReference type="RefSeq" id="WP_100773290.1">
    <property type="nucleotide sequence ID" value="NZ_PIQN01000038.1"/>
</dbReference>
<reference evidence="1 2" key="2">
    <citation type="submission" date="2017-12" db="EMBL/GenBank/DDBJ databases">
        <title>Genome sequence of Rhizobium sullae HCNT1 isolated from Sulla coronaria nodules and featuring peculiar denitrification phenotypes.</title>
        <authorList>
            <person name="De Diego-Diaz B."/>
            <person name="Treu L."/>
            <person name="Campanaro S."/>
            <person name="Da Silva Duarte V."/>
            <person name="Basaglia M."/>
            <person name="Favaro L."/>
            <person name="Casella S."/>
            <person name="Squartini A."/>
        </authorList>
    </citation>
    <scope>NUCLEOTIDE SEQUENCE [LARGE SCALE GENOMIC DNA]</scope>
    <source>
        <strain evidence="1 2">HCNT1</strain>
    </source>
</reference>
<gene>
    <name evidence="1" type="ORF">CWR43_35555</name>
</gene>
<dbReference type="AlphaFoldDB" id="A0A2N0CYM0"/>
<protein>
    <submittedName>
        <fullName evidence="1">Uncharacterized protein</fullName>
    </submittedName>
</protein>
<reference evidence="1 2" key="1">
    <citation type="submission" date="2017-11" db="EMBL/GenBank/DDBJ databases">
        <authorList>
            <person name="Han C.G."/>
        </authorList>
    </citation>
    <scope>NUCLEOTIDE SEQUENCE [LARGE SCALE GENOMIC DNA]</scope>
    <source>
        <strain evidence="1 2">HCNT1</strain>
    </source>
</reference>
<name>A0A2N0CYM0_RHISU</name>
<organism evidence="1 2">
    <name type="scientific">Rhizobium sullae</name>
    <name type="common">Rhizobium hedysari</name>
    <dbReference type="NCBI Taxonomy" id="50338"/>
    <lineage>
        <taxon>Bacteria</taxon>
        <taxon>Pseudomonadati</taxon>
        <taxon>Pseudomonadota</taxon>
        <taxon>Alphaproteobacteria</taxon>
        <taxon>Hyphomicrobiales</taxon>
        <taxon>Rhizobiaceae</taxon>
        <taxon>Rhizobium/Agrobacterium group</taxon>
        <taxon>Rhizobium</taxon>
    </lineage>
</organism>
<dbReference type="InterPro" id="IPR054271">
    <property type="entry name" value="DUF7002"/>
</dbReference>
<accession>A0A2N0CYM0</accession>
<dbReference type="Pfam" id="PF22531">
    <property type="entry name" value="DUF7002"/>
    <property type="match status" value="1"/>
</dbReference>